<evidence type="ECO:0000313" key="2">
    <source>
        <dbReference type="EnsemblPlants" id="OB01G34460.1"/>
    </source>
</evidence>
<feature type="region of interest" description="Disordered" evidence="1">
    <location>
        <begin position="67"/>
        <end position="110"/>
    </location>
</feature>
<accession>J3L2J0</accession>
<dbReference type="HOGENOM" id="CLU_1663448_0_0_1"/>
<evidence type="ECO:0000256" key="1">
    <source>
        <dbReference type="SAM" id="MobiDB-lite"/>
    </source>
</evidence>
<dbReference type="EnsemblPlants" id="OB01G34460.1">
    <property type="protein sequence ID" value="OB01G34460.1"/>
    <property type="gene ID" value="OB01G34460"/>
</dbReference>
<proteinExistence type="predicted"/>
<dbReference type="Proteomes" id="UP000006038">
    <property type="component" value="Chromosome 1"/>
</dbReference>
<name>J3L2J0_ORYBR</name>
<sequence>MLSDTNYDVWAVKMKLILRHLSVWAVIIGEGLSAKEEKDIEVLIVISQAMLDMMAIAARTRGLGAHREDEHRLSLKEKKNDNNGGGHDKAGCSGGRRRDNDDDDGASIDSNDIERRLGGAILMHETDVEIVVRAIQVAGLLVNYMRSFLVLTSELAISL</sequence>
<dbReference type="Gramene" id="OB01G34460.1">
    <property type="protein sequence ID" value="OB01G34460.1"/>
    <property type="gene ID" value="OB01G34460"/>
</dbReference>
<dbReference type="AlphaFoldDB" id="J3L2J0"/>
<reference evidence="2" key="1">
    <citation type="journal article" date="2013" name="Nat. Commun.">
        <title>Whole-genome sequencing of Oryza brachyantha reveals mechanisms underlying Oryza genome evolution.</title>
        <authorList>
            <person name="Chen J."/>
            <person name="Huang Q."/>
            <person name="Gao D."/>
            <person name="Wang J."/>
            <person name="Lang Y."/>
            <person name="Liu T."/>
            <person name="Li B."/>
            <person name="Bai Z."/>
            <person name="Luis Goicoechea J."/>
            <person name="Liang C."/>
            <person name="Chen C."/>
            <person name="Zhang W."/>
            <person name="Sun S."/>
            <person name="Liao Y."/>
            <person name="Zhang X."/>
            <person name="Yang L."/>
            <person name="Song C."/>
            <person name="Wang M."/>
            <person name="Shi J."/>
            <person name="Liu G."/>
            <person name="Liu J."/>
            <person name="Zhou H."/>
            <person name="Zhou W."/>
            <person name="Yu Q."/>
            <person name="An N."/>
            <person name="Chen Y."/>
            <person name="Cai Q."/>
            <person name="Wang B."/>
            <person name="Liu B."/>
            <person name="Min J."/>
            <person name="Huang Y."/>
            <person name="Wu H."/>
            <person name="Li Z."/>
            <person name="Zhang Y."/>
            <person name="Yin Y."/>
            <person name="Song W."/>
            <person name="Jiang J."/>
            <person name="Jackson S.A."/>
            <person name="Wing R.A."/>
            <person name="Wang J."/>
            <person name="Chen M."/>
        </authorList>
    </citation>
    <scope>NUCLEOTIDE SEQUENCE [LARGE SCALE GENOMIC DNA]</scope>
    <source>
        <strain evidence="2">cv. IRGC 101232</strain>
    </source>
</reference>
<keyword evidence="3" id="KW-1185">Reference proteome</keyword>
<feature type="compositionally biased region" description="Basic and acidic residues" evidence="1">
    <location>
        <begin position="67"/>
        <end position="100"/>
    </location>
</feature>
<organism evidence="2">
    <name type="scientific">Oryza brachyantha</name>
    <name type="common">malo sina</name>
    <dbReference type="NCBI Taxonomy" id="4533"/>
    <lineage>
        <taxon>Eukaryota</taxon>
        <taxon>Viridiplantae</taxon>
        <taxon>Streptophyta</taxon>
        <taxon>Embryophyta</taxon>
        <taxon>Tracheophyta</taxon>
        <taxon>Spermatophyta</taxon>
        <taxon>Magnoliopsida</taxon>
        <taxon>Liliopsida</taxon>
        <taxon>Poales</taxon>
        <taxon>Poaceae</taxon>
        <taxon>BOP clade</taxon>
        <taxon>Oryzoideae</taxon>
        <taxon>Oryzeae</taxon>
        <taxon>Oryzinae</taxon>
        <taxon>Oryza</taxon>
    </lineage>
</organism>
<reference evidence="2" key="2">
    <citation type="submission" date="2013-04" db="UniProtKB">
        <authorList>
            <consortium name="EnsemblPlants"/>
        </authorList>
    </citation>
    <scope>IDENTIFICATION</scope>
</reference>
<evidence type="ECO:0000313" key="3">
    <source>
        <dbReference type="Proteomes" id="UP000006038"/>
    </source>
</evidence>
<protein>
    <submittedName>
        <fullName evidence="2">Uncharacterized protein</fullName>
    </submittedName>
</protein>